<dbReference type="OrthoDB" id="6600151at2759"/>
<organism evidence="2 3">
    <name type="scientific">Hermetia illucens</name>
    <name type="common">Black soldier fly</name>
    <dbReference type="NCBI Taxonomy" id="343691"/>
    <lineage>
        <taxon>Eukaryota</taxon>
        <taxon>Metazoa</taxon>
        <taxon>Ecdysozoa</taxon>
        <taxon>Arthropoda</taxon>
        <taxon>Hexapoda</taxon>
        <taxon>Insecta</taxon>
        <taxon>Pterygota</taxon>
        <taxon>Neoptera</taxon>
        <taxon>Endopterygota</taxon>
        <taxon>Diptera</taxon>
        <taxon>Brachycera</taxon>
        <taxon>Stratiomyomorpha</taxon>
        <taxon>Stratiomyidae</taxon>
        <taxon>Hermetiinae</taxon>
        <taxon>Hermetia</taxon>
    </lineage>
</organism>
<sequence length="89" mass="10080">MRETFLEFCAKKKMAAAPPARQGLKALILRGWNEVPDIVGGSVLALIGLGFIGVGLTNYYRKDGENKRYKFTYVVFRDDDPRAQKVRKD</sequence>
<dbReference type="EMBL" id="LR899012">
    <property type="protein sequence ID" value="CAD7089283.1"/>
    <property type="molecule type" value="Genomic_DNA"/>
</dbReference>
<dbReference type="InParanoid" id="A0A7R8YXS0"/>
<dbReference type="Proteomes" id="UP000594454">
    <property type="component" value="Chromosome 4"/>
</dbReference>
<evidence type="ECO:0000313" key="2">
    <source>
        <dbReference type="EMBL" id="CAD7089283.1"/>
    </source>
</evidence>
<dbReference type="FunCoup" id="A0A7R8YXS0">
    <property type="interactions" value="11"/>
</dbReference>
<accession>A0A7R8YXS0</accession>
<reference evidence="2 3" key="1">
    <citation type="submission" date="2020-11" db="EMBL/GenBank/DDBJ databases">
        <authorList>
            <person name="Wallbank WR R."/>
            <person name="Pardo Diaz C."/>
            <person name="Kozak K."/>
            <person name="Martin S."/>
            <person name="Jiggins C."/>
            <person name="Moest M."/>
            <person name="Warren A I."/>
            <person name="Generalovic N T."/>
            <person name="Byers J.R.P. K."/>
            <person name="Montejo-Kovacevich G."/>
            <person name="Yen C E."/>
        </authorList>
    </citation>
    <scope>NUCLEOTIDE SEQUENCE [LARGE SCALE GENOMIC DNA]</scope>
</reference>
<keyword evidence="3" id="KW-1185">Reference proteome</keyword>
<protein>
    <submittedName>
        <fullName evidence="2">Uncharacterized protein</fullName>
    </submittedName>
</protein>
<feature type="transmembrane region" description="Helical" evidence="1">
    <location>
        <begin position="38"/>
        <end position="60"/>
    </location>
</feature>
<keyword evidence="1" id="KW-0812">Transmembrane</keyword>
<dbReference type="AlphaFoldDB" id="A0A7R8YXS0"/>
<keyword evidence="1" id="KW-1133">Transmembrane helix</keyword>
<name>A0A7R8YXS0_HERIL</name>
<evidence type="ECO:0000313" key="3">
    <source>
        <dbReference type="Proteomes" id="UP000594454"/>
    </source>
</evidence>
<proteinExistence type="predicted"/>
<evidence type="ECO:0000256" key="1">
    <source>
        <dbReference type="SAM" id="Phobius"/>
    </source>
</evidence>
<keyword evidence="1" id="KW-0472">Membrane</keyword>
<gene>
    <name evidence="2" type="ORF">HERILL_LOCUS11844</name>
</gene>